<sequence length="43" mass="5333">MLYINLSHESKQLKQWFSLIFYLTFLLSNMFFVIFPRQFVDLN</sequence>
<reference evidence="2" key="2">
    <citation type="submission" date="2014-05" db="EMBL/GenBank/DDBJ databases">
        <title>Genome sequencing of Bartonella spp. isolated from human blood.</title>
        <authorList>
            <person name="Raoult D."/>
        </authorList>
    </citation>
    <scope>NUCLEOTIDE SEQUENCE</scope>
    <source>
        <strain evidence="2">MVT06</strain>
    </source>
</reference>
<keyword evidence="1" id="KW-0812">Transmembrane</keyword>
<keyword evidence="1" id="KW-0472">Membrane</keyword>
<protein>
    <submittedName>
        <fullName evidence="2">Uncharacterized protein</fullName>
    </submittedName>
</protein>
<proteinExistence type="predicted"/>
<organism evidence="2">
    <name type="scientific">Bartonella schoenbuchensis</name>
    <dbReference type="NCBI Taxonomy" id="165694"/>
    <lineage>
        <taxon>Bacteria</taxon>
        <taxon>Pseudomonadati</taxon>
        <taxon>Pseudomonadota</taxon>
        <taxon>Alphaproteobacteria</taxon>
        <taxon>Hyphomicrobiales</taxon>
        <taxon>Bartonellaceae</taxon>
        <taxon>Bartonella</taxon>
    </lineage>
</organism>
<name>A0A024LQH4_9HYPH</name>
<gene>
    <name evidence="2" type="ORF">BN1046_00604</name>
</gene>
<keyword evidence="1" id="KW-1133">Transmembrane helix</keyword>
<dbReference type="AlphaFoldDB" id="A0A024LQH4"/>
<evidence type="ECO:0000313" key="2">
    <source>
        <dbReference type="EMBL" id="CDP79707.1"/>
    </source>
</evidence>
<feature type="transmembrane region" description="Helical" evidence="1">
    <location>
        <begin position="16"/>
        <end position="35"/>
    </location>
</feature>
<accession>A0A024LQH4</accession>
<reference evidence="2" key="1">
    <citation type="submission" date="2013-11" db="EMBL/GenBank/DDBJ databases">
        <authorList>
            <person name="GENOMES U."/>
        </authorList>
    </citation>
    <scope>NUCLEOTIDE SEQUENCE</scope>
    <source>
        <strain evidence="2">MVT06</strain>
    </source>
</reference>
<evidence type="ECO:0000256" key="1">
    <source>
        <dbReference type="SAM" id="Phobius"/>
    </source>
</evidence>
<dbReference type="EMBL" id="HG977195">
    <property type="protein sequence ID" value="CDP79707.1"/>
    <property type="molecule type" value="Genomic_DNA"/>
</dbReference>